<proteinExistence type="predicted"/>
<dbReference type="AlphaFoldDB" id="A0A9N7RD24"/>
<accession>A0A9N7RD24</accession>
<sequence length="215" mass="23951">MAEKSKMPAIGSPLYMYPSDSKGTPLTQIILTGKNYSTWAKAVRRALDAKNKAGFVDGVVHAADARAMWHELKERFSQGNVPRIHQLKDELADYTDTVTCTCAGCTCDVAKWLAAEREIEMLHQFLMGLNTESYGAIRSHILSMEQLPSINKTYSLMIQEERQRSVLRDQETPKDHAIALAAGGKGSVPRYICDHCGKTGHSKSRCYELIGYPKN</sequence>
<dbReference type="PANTHER" id="PTHR34222:SF79">
    <property type="entry name" value="RETROVIRUS-RELATED POL POLYPROTEIN FROM TRANSPOSON TNT 1-94"/>
    <property type="match status" value="1"/>
</dbReference>
<evidence type="ECO:0000259" key="1">
    <source>
        <dbReference type="Pfam" id="PF14244"/>
    </source>
</evidence>
<dbReference type="OrthoDB" id="878535at2759"/>
<dbReference type="InterPro" id="IPR029472">
    <property type="entry name" value="Copia-like_N"/>
</dbReference>
<organism evidence="2 3">
    <name type="scientific">Striga hermonthica</name>
    <name type="common">Purple witchweed</name>
    <name type="synonym">Buchnera hermonthica</name>
    <dbReference type="NCBI Taxonomy" id="68872"/>
    <lineage>
        <taxon>Eukaryota</taxon>
        <taxon>Viridiplantae</taxon>
        <taxon>Streptophyta</taxon>
        <taxon>Embryophyta</taxon>
        <taxon>Tracheophyta</taxon>
        <taxon>Spermatophyta</taxon>
        <taxon>Magnoliopsida</taxon>
        <taxon>eudicotyledons</taxon>
        <taxon>Gunneridae</taxon>
        <taxon>Pentapetalae</taxon>
        <taxon>asterids</taxon>
        <taxon>lamiids</taxon>
        <taxon>Lamiales</taxon>
        <taxon>Orobanchaceae</taxon>
        <taxon>Buchnereae</taxon>
        <taxon>Striga</taxon>
    </lineage>
</organism>
<feature type="domain" description="Retrotransposon Copia-like N-terminal" evidence="1">
    <location>
        <begin position="18"/>
        <end position="60"/>
    </location>
</feature>
<dbReference type="Proteomes" id="UP001153555">
    <property type="component" value="Unassembled WGS sequence"/>
</dbReference>
<dbReference type="Pfam" id="PF14244">
    <property type="entry name" value="Retrotran_gag_3"/>
    <property type="match status" value="1"/>
</dbReference>
<dbReference type="PANTHER" id="PTHR34222">
    <property type="entry name" value="GAG_PRE-INTEGRS DOMAIN-CONTAINING PROTEIN"/>
    <property type="match status" value="1"/>
</dbReference>
<evidence type="ECO:0000313" key="2">
    <source>
        <dbReference type="EMBL" id="CAA0824780.1"/>
    </source>
</evidence>
<comment type="caution">
    <text evidence="2">The sequence shown here is derived from an EMBL/GenBank/DDBJ whole genome shotgun (WGS) entry which is preliminary data.</text>
</comment>
<gene>
    <name evidence="2" type="ORF">SHERM_21682</name>
</gene>
<name>A0A9N7RD24_STRHE</name>
<protein>
    <recommendedName>
        <fullName evidence="1">Retrotransposon Copia-like N-terminal domain-containing protein</fullName>
    </recommendedName>
</protein>
<reference evidence="2" key="1">
    <citation type="submission" date="2019-12" db="EMBL/GenBank/DDBJ databases">
        <authorList>
            <person name="Scholes J."/>
        </authorList>
    </citation>
    <scope>NUCLEOTIDE SEQUENCE</scope>
</reference>
<keyword evidence="3" id="KW-1185">Reference proteome</keyword>
<evidence type="ECO:0000313" key="3">
    <source>
        <dbReference type="Proteomes" id="UP001153555"/>
    </source>
</evidence>
<dbReference type="EMBL" id="CACSLK010024787">
    <property type="protein sequence ID" value="CAA0824780.1"/>
    <property type="molecule type" value="Genomic_DNA"/>
</dbReference>